<dbReference type="AlphaFoldDB" id="A0A1G7UC35"/>
<accession>A0A1G7UC35</accession>
<feature type="non-terminal residue" evidence="1">
    <location>
        <position position="46"/>
    </location>
</feature>
<dbReference type="Proteomes" id="UP000199415">
    <property type="component" value="Unassembled WGS sequence"/>
</dbReference>
<sequence length="46" mass="5030">MIPASQGNHTLREHSPIPLWVSGYRPKPISPFPYKGKGEITEGVGV</sequence>
<evidence type="ECO:0000313" key="2">
    <source>
        <dbReference type="Proteomes" id="UP000199415"/>
    </source>
</evidence>
<dbReference type="EMBL" id="FNCE01000013">
    <property type="protein sequence ID" value="SDG45155.1"/>
    <property type="molecule type" value="Genomic_DNA"/>
</dbReference>
<organism evidence="1 2">
    <name type="scientific">Limimonas halophila</name>
    <dbReference type="NCBI Taxonomy" id="1082479"/>
    <lineage>
        <taxon>Bacteria</taxon>
        <taxon>Pseudomonadati</taxon>
        <taxon>Pseudomonadota</taxon>
        <taxon>Alphaproteobacteria</taxon>
        <taxon>Rhodospirillales</taxon>
        <taxon>Rhodovibrionaceae</taxon>
        <taxon>Limimonas</taxon>
    </lineage>
</organism>
<evidence type="ECO:0000313" key="1">
    <source>
        <dbReference type="EMBL" id="SDG45155.1"/>
    </source>
</evidence>
<name>A0A1G7UC35_9PROT</name>
<protein>
    <submittedName>
        <fullName evidence="1">Uncharacterized protein</fullName>
    </submittedName>
</protein>
<keyword evidence="2" id="KW-1185">Reference proteome</keyword>
<proteinExistence type="predicted"/>
<gene>
    <name evidence="1" type="ORF">SAMN05216241_11347</name>
</gene>
<reference evidence="1 2" key="1">
    <citation type="submission" date="2016-10" db="EMBL/GenBank/DDBJ databases">
        <authorList>
            <person name="de Groot N.N."/>
        </authorList>
    </citation>
    <scope>NUCLEOTIDE SEQUENCE [LARGE SCALE GENOMIC DNA]</scope>
    <source>
        <strain evidence="1 2">DSM 25584</strain>
    </source>
</reference>